<reference evidence="1 2" key="1">
    <citation type="submission" date="2013-07" db="EMBL/GenBank/DDBJ databases">
        <title>Sulfurimonas hongkongensis AST-10 Genome Sequencing.</title>
        <authorList>
            <person name="Cai L."/>
            <person name="Zhang T."/>
        </authorList>
    </citation>
    <scope>NUCLEOTIDE SEQUENCE [LARGE SCALE GENOMIC DNA]</scope>
    <source>
        <strain evidence="1 2">AST-10</strain>
    </source>
</reference>
<accession>T0JMM3</accession>
<name>T0JMM3_9BACT</name>
<gene>
    <name evidence="1" type="ORF">M947_07780</name>
</gene>
<comment type="caution">
    <text evidence="1">The sequence shown here is derived from an EMBL/GenBank/DDBJ whole genome shotgun (WGS) entry which is preliminary data.</text>
</comment>
<dbReference type="PATRIC" id="fig|1172190.3.peg.1506"/>
<dbReference type="Proteomes" id="UP000015520">
    <property type="component" value="Unassembled WGS sequence"/>
</dbReference>
<evidence type="ECO:0000313" key="2">
    <source>
        <dbReference type="Proteomes" id="UP000015520"/>
    </source>
</evidence>
<dbReference type="AlphaFoldDB" id="T0JMM3"/>
<keyword evidence="2" id="KW-1185">Reference proteome</keyword>
<evidence type="ECO:0000313" key="1">
    <source>
        <dbReference type="EMBL" id="EQB39351.1"/>
    </source>
</evidence>
<organism evidence="1 2">
    <name type="scientific">Sulfurimonas hongkongensis</name>
    <dbReference type="NCBI Taxonomy" id="1172190"/>
    <lineage>
        <taxon>Bacteria</taxon>
        <taxon>Pseudomonadati</taxon>
        <taxon>Campylobacterota</taxon>
        <taxon>Epsilonproteobacteria</taxon>
        <taxon>Campylobacterales</taxon>
        <taxon>Sulfurimonadaceae</taxon>
        <taxon>Sulfurimonas</taxon>
    </lineage>
</organism>
<dbReference type="EMBL" id="AUPZ01000009">
    <property type="protein sequence ID" value="EQB39351.1"/>
    <property type="molecule type" value="Genomic_DNA"/>
</dbReference>
<protein>
    <submittedName>
        <fullName evidence="1">Uncharacterized protein</fullName>
    </submittedName>
</protein>
<sequence length="97" mass="11710">MKYQTNFSYVIHNNFFEDTMNISDAIFEMELNGVDAKDIDSIVELCRDKGFNSELLDEELLKRGYPIIFNINYEEYDDFDDDYLTIEKFPYKNQYRD</sequence>
<proteinExistence type="predicted"/>